<evidence type="ECO:0000256" key="8">
    <source>
        <dbReference type="ARBA" id="ARBA00023055"/>
    </source>
</evidence>
<dbReference type="GO" id="GO:0006869">
    <property type="term" value="P:lipid transport"/>
    <property type="evidence" value="ECO:0007669"/>
    <property type="project" value="UniProtKB-KW"/>
</dbReference>
<reference evidence="15 16" key="1">
    <citation type="journal article" date="2014" name="Nat. Commun.">
        <title>Klebsormidium flaccidum genome reveals primary factors for plant terrestrial adaptation.</title>
        <authorList>
            <person name="Hori K."/>
            <person name="Maruyama F."/>
            <person name="Fujisawa T."/>
            <person name="Togashi T."/>
            <person name="Yamamoto N."/>
            <person name="Seo M."/>
            <person name="Sato S."/>
            <person name="Yamada T."/>
            <person name="Mori H."/>
            <person name="Tajima N."/>
            <person name="Moriyama T."/>
            <person name="Ikeuchi M."/>
            <person name="Watanabe M."/>
            <person name="Wada H."/>
            <person name="Kobayashi K."/>
            <person name="Saito M."/>
            <person name="Masuda T."/>
            <person name="Sasaki-Sekimoto Y."/>
            <person name="Mashiguchi K."/>
            <person name="Awai K."/>
            <person name="Shimojima M."/>
            <person name="Masuda S."/>
            <person name="Iwai M."/>
            <person name="Nobusawa T."/>
            <person name="Narise T."/>
            <person name="Kondo S."/>
            <person name="Saito H."/>
            <person name="Sato R."/>
            <person name="Murakawa M."/>
            <person name="Ihara Y."/>
            <person name="Oshima-Yamada Y."/>
            <person name="Ohtaka K."/>
            <person name="Satoh M."/>
            <person name="Sonobe K."/>
            <person name="Ishii M."/>
            <person name="Ohtani R."/>
            <person name="Kanamori-Sato M."/>
            <person name="Honoki R."/>
            <person name="Miyazaki D."/>
            <person name="Mochizuki H."/>
            <person name="Umetsu J."/>
            <person name="Higashi K."/>
            <person name="Shibata D."/>
            <person name="Kamiya Y."/>
            <person name="Sato N."/>
            <person name="Nakamura Y."/>
            <person name="Tabata S."/>
            <person name="Ida S."/>
            <person name="Kurokawa K."/>
            <person name="Ohta H."/>
        </authorList>
    </citation>
    <scope>NUCLEOTIDE SEQUENCE [LARGE SCALE GENOMIC DNA]</scope>
    <source>
        <strain evidence="15 16">NIES-2285</strain>
    </source>
</reference>
<dbReference type="InterPro" id="IPR035892">
    <property type="entry name" value="C2_domain_sf"/>
</dbReference>
<feature type="region of interest" description="Disordered" evidence="11">
    <location>
        <begin position="900"/>
        <end position="994"/>
    </location>
</feature>
<keyword evidence="2" id="KW-0813">Transport</keyword>
<comment type="subcellular location">
    <subcellularLocation>
        <location evidence="1">Membrane</location>
    </subcellularLocation>
</comment>
<dbReference type="PROSITE" id="PS50004">
    <property type="entry name" value="C2"/>
    <property type="match status" value="1"/>
</dbReference>
<dbReference type="GO" id="GO:0016020">
    <property type="term" value="C:membrane"/>
    <property type="evidence" value="ECO:0007669"/>
    <property type="project" value="UniProtKB-SubCell"/>
</dbReference>
<evidence type="ECO:0000313" key="15">
    <source>
        <dbReference type="EMBL" id="GAQ87640.1"/>
    </source>
</evidence>
<evidence type="ECO:0000256" key="12">
    <source>
        <dbReference type="SAM" id="Phobius"/>
    </source>
</evidence>
<keyword evidence="16" id="KW-1185">Reference proteome</keyword>
<name>A0A1Y1I9M7_KLENI</name>
<evidence type="ECO:0000256" key="9">
    <source>
        <dbReference type="ARBA" id="ARBA00023121"/>
    </source>
</evidence>
<dbReference type="InterPro" id="IPR000008">
    <property type="entry name" value="C2_dom"/>
</dbReference>
<evidence type="ECO:0008006" key="17">
    <source>
        <dbReference type="Google" id="ProtNLM"/>
    </source>
</evidence>
<keyword evidence="8" id="KW-0445">Lipid transport</keyword>
<evidence type="ECO:0000256" key="11">
    <source>
        <dbReference type="SAM" id="MobiDB-lite"/>
    </source>
</evidence>
<dbReference type="InterPro" id="IPR039010">
    <property type="entry name" value="Synaptotagmin_SMP"/>
</dbReference>
<evidence type="ECO:0000259" key="14">
    <source>
        <dbReference type="PROSITE" id="PS51847"/>
    </source>
</evidence>
<feature type="compositionally biased region" description="Basic and acidic residues" evidence="11">
    <location>
        <begin position="933"/>
        <end position="969"/>
    </location>
</feature>
<evidence type="ECO:0000256" key="3">
    <source>
        <dbReference type="ARBA" id="ARBA00022692"/>
    </source>
</evidence>
<protein>
    <recommendedName>
        <fullName evidence="17">C2 domain-containing protein</fullName>
    </recommendedName>
</protein>
<evidence type="ECO:0000259" key="13">
    <source>
        <dbReference type="PROSITE" id="PS50004"/>
    </source>
</evidence>
<dbReference type="STRING" id="105231.A0A1Y1I9M7"/>
<dbReference type="EMBL" id="DF237316">
    <property type="protein sequence ID" value="GAQ87640.1"/>
    <property type="molecule type" value="Genomic_DNA"/>
</dbReference>
<dbReference type="GO" id="GO:0046872">
    <property type="term" value="F:metal ion binding"/>
    <property type="evidence" value="ECO:0007669"/>
    <property type="project" value="UniProtKB-KW"/>
</dbReference>
<dbReference type="InterPro" id="IPR031468">
    <property type="entry name" value="SMP_LBD"/>
</dbReference>
<dbReference type="OrthoDB" id="1029639at2759"/>
<dbReference type="Gene3D" id="2.60.40.150">
    <property type="entry name" value="C2 domain"/>
    <property type="match status" value="1"/>
</dbReference>
<keyword evidence="5" id="KW-0677">Repeat</keyword>
<accession>A0A1Y1I9M7</accession>
<evidence type="ECO:0000256" key="2">
    <source>
        <dbReference type="ARBA" id="ARBA00022448"/>
    </source>
</evidence>
<dbReference type="Pfam" id="PF00168">
    <property type="entry name" value="C2"/>
    <property type="match status" value="1"/>
</dbReference>
<evidence type="ECO:0000256" key="4">
    <source>
        <dbReference type="ARBA" id="ARBA00022723"/>
    </source>
</evidence>
<keyword evidence="3 12" id="KW-0812">Transmembrane</keyword>
<evidence type="ECO:0000256" key="10">
    <source>
        <dbReference type="ARBA" id="ARBA00023136"/>
    </source>
</evidence>
<feature type="region of interest" description="Disordered" evidence="11">
    <location>
        <begin position="865"/>
        <end position="885"/>
    </location>
</feature>
<keyword evidence="6" id="KW-0106">Calcium</keyword>
<evidence type="ECO:0000256" key="1">
    <source>
        <dbReference type="ARBA" id="ARBA00004370"/>
    </source>
</evidence>
<dbReference type="Proteomes" id="UP000054558">
    <property type="component" value="Unassembled WGS sequence"/>
</dbReference>
<evidence type="ECO:0000256" key="7">
    <source>
        <dbReference type="ARBA" id="ARBA00022989"/>
    </source>
</evidence>
<dbReference type="AlphaFoldDB" id="A0A1Y1I9M7"/>
<keyword evidence="7 12" id="KW-1133">Transmembrane helix</keyword>
<keyword evidence="10 12" id="KW-0472">Membrane</keyword>
<feature type="transmembrane region" description="Helical" evidence="12">
    <location>
        <begin position="148"/>
        <end position="169"/>
    </location>
</feature>
<proteinExistence type="predicted"/>
<feature type="domain" description="SMP-LTD" evidence="14">
    <location>
        <begin position="196"/>
        <end position="383"/>
    </location>
</feature>
<dbReference type="SUPFAM" id="SSF49562">
    <property type="entry name" value="C2 domain (Calcium/lipid-binding domain, CaLB)"/>
    <property type="match status" value="1"/>
</dbReference>
<organism evidence="15 16">
    <name type="scientific">Klebsormidium nitens</name>
    <name type="common">Green alga</name>
    <name type="synonym">Ulothrix nitens</name>
    <dbReference type="NCBI Taxonomy" id="105231"/>
    <lineage>
        <taxon>Eukaryota</taxon>
        <taxon>Viridiplantae</taxon>
        <taxon>Streptophyta</taxon>
        <taxon>Klebsormidiophyceae</taxon>
        <taxon>Klebsormidiales</taxon>
        <taxon>Klebsormidiaceae</taxon>
        <taxon>Klebsormidium</taxon>
    </lineage>
</organism>
<dbReference type="CDD" id="cd21669">
    <property type="entry name" value="SMP_SF"/>
    <property type="match status" value="1"/>
</dbReference>
<keyword evidence="9" id="KW-0446">Lipid-binding</keyword>
<gene>
    <name evidence="15" type="ORF">KFL_003670010</name>
</gene>
<dbReference type="CDD" id="cd00030">
    <property type="entry name" value="C2"/>
    <property type="match status" value="1"/>
</dbReference>
<dbReference type="OMA" id="LCMEEIV"/>
<dbReference type="GO" id="GO:0005737">
    <property type="term" value="C:cytoplasm"/>
    <property type="evidence" value="ECO:0007669"/>
    <property type="project" value="UniProtKB-ARBA"/>
</dbReference>
<feature type="region of interest" description="Disordered" evidence="11">
    <location>
        <begin position="625"/>
        <end position="683"/>
    </location>
</feature>
<dbReference type="GO" id="GO:0008289">
    <property type="term" value="F:lipid binding"/>
    <property type="evidence" value="ECO:0007669"/>
    <property type="project" value="UniProtKB-KW"/>
</dbReference>
<evidence type="ECO:0000256" key="5">
    <source>
        <dbReference type="ARBA" id="ARBA00022737"/>
    </source>
</evidence>
<dbReference type="PANTHER" id="PTHR47261">
    <property type="entry name" value="CALCIUM-DEPENDENT LIPID-BINDING (CALB DOMAIN) FAMILY PROTEIN"/>
    <property type="match status" value="1"/>
</dbReference>
<dbReference type="SMART" id="SM00239">
    <property type="entry name" value="C2"/>
    <property type="match status" value="1"/>
</dbReference>
<feature type="region of interest" description="Disordered" evidence="11">
    <location>
        <begin position="761"/>
        <end position="798"/>
    </location>
</feature>
<dbReference type="PANTHER" id="PTHR47261:SF4">
    <property type="entry name" value="C2 DOMAIN-CONTAINING PROTEIN"/>
    <property type="match status" value="1"/>
</dbReference>
<evidence type="ECO:0000313" key="16">
    <source>
        <dbReference type="Proteomes" id="UP000054558"/>
    </source>
</evidence>
<dbReference type="GO" id="GO:0012505">
    <property type="term" value="C:endomembrane system"/>
    <property type="evidence" value="ECO:0007669"/>
    <property type="project" value="UniProtKB-ARBA"/>
</dbReference>
<keyword evidence="4" id="KW-0479">Metal-binding</keyword>
<feature type="domain" description="C2" evidence="13">
    <location>
        <begin position="400"/>
        <end position="522"/>
    </location>
</feature>
<dbReference type="Pfam" id="PF17047">
    <property type="entry name" value="SMP_LBD"/>
    <property type="match status" value="1"/>
</dbReference>
<sequence>MSLLVIGPCGPAGLNKPCGGASLLNPPAAPCTLPGFAQGSVSYPRASYLFGVGVSRPYSSKSCLSDPLRGSPVECKPELSGPPLSKSGYSKPHWLVRKGRRKGAPCWAAAAAAPAASRGSNPAPRLIASVQAPSWIPSVPGQGVYRDLTFASIGAGFALLVAIFIGQWWTSQNLAMFNYRASDKVNTIPEPGPTGQKESVEWVNMVVGKMWKIYRRSVEKWIVDILQPAIDKLAKPDLIDRIEVAELNLDYEPLAFRNVQRITSRRANDLQYHIGLRYTGDARCLLNLHLKASAFGTNIPVGVYDLDVDAELWVKIRLAPIAPYVGTVSLAFVRLPTIKLVLAPFRLVNLFAIPFLSRFLTKLLTIDLPNLYVLPRRINFDIIPQEHSFASHIVEAVRIGPGTTASPPKIATTEGFKGELTVTLCEAQNLPIGGLIGWSNPYCTLAIGEQWVESKKNSETSHPSGHKNPVWNQDFQFLVSNPSRQHVKVYVRDSHLTFSPNIGVCEVPIWKLKDCVPTDVWVPLKREGPFGVRRVAGSVRLLLTYKSFVDDDSEFGTDPSDGSHQTIKIYSEGETEDAAMGAAAAAADDAESQLKQGKSAGFAEVATSDETGLENGRAVAEVTRFQTEEASSSGPPPSKAKKRSHVENGATDPNFKNRHAAGDLSEAGEEPGSESGADGGGWAASGEKGWAFLVNEVVSKVRELADRDEEGSAKGHRKKKVVVRALGEKADGEDSDGAIWTEVSEKIMGGIGLGVQFWGEKHRGEGESGSDGNGRPKVLGGGIGTVKEDGTTDVIPTGSDVRERFDEFFENGAGETVDEKGRPTRWSAEVREFVEKGGYENGAAAIRAKKQETRWKGTRDFLERWGRESENGNENGNGASVSGRGKVGVLENGKFVKFFDTGNGHHAEHRGGWGVGSTSGENHSNGKAGLRGRTNDGRARSDRGREEFGSGRTAVLERTELNTDRENRVFESSSSRAQSDEASEPSVSDRKKGEAVAGQANPVAIVLVAVAVAVLLAWGHVQAMKLATLPFIGS</sequence>
<evidence type="ECO:0000256" key="6">
    <source>
        <dbReference type="ARBA" id="ARBA00022837"/>
    </source>
</evidence>
<feature type="transmembrane region" description="Helical" evidence="12">
    <location>
        <begin position="1000"/>
        <end position="1018"/>
    </location>
</feature>
<dbReference type="PROSITE" id="PS51847">
    <property type="entry name" value="SMP"/>
    <property type="match status" value="1"/>
</dbReference>